<feature type="transmembrane region" description="Helical" evidence="1">
    <location>
        <begin position="32"/>
        <end position="50"/>
    </location>
</feature>
<gene>
    <name evidence="2" type="ORF">GRX03_01655</name>
</gene>
<keyword evidence="1" id="KW-1133">Transmembrane helix</keyword>
<name>A0A6B0SY87_9EURY</name>
<dbReference type="AlphaFoldDB" id="A0A6B0SY87"/>
<reference evidence="2 3" key="1">
    <citation type="submission" date="2019-12" db="EMBL/GenBank/DDBJ databases">
        <title>Isolation and characterization of three novel carbon monoxide-oxidizing members of Halobacteria from salione crusts and soils.</title>
        <authorList>
            <person name="Myers M.R."/>
            <person name="King G.M."/>
        </authorList>
    </citation>
    <scope>NUCLEOTIDE SEQUENCE [LARGE SCALE GENOMIC DNA]</scope>
    <source>
        <strain evidence="2 3">WSH3</strain>
    </source>
</reference>
<evidence type="ECO:0000256" key="1">
    <source>
        <dbReference type="SAM" id="Phobius"/>
    </source>
</evidence>
<dbReference type="RefSeq" id="WP_159762457.1">
    <property type="nucleotide sequence ID" value="NZ_WUUT01000001.1"/>
</dbReference>
<keyword evidence="1" id="KW-0812">Transmembrane</keyword>
<organism evidence="2 3">
    <name type="scientific">Halovenus carboxidivorans</name>
    <dbReference type="NCBI Taxonomy" id="2692199"/>
    <lineage>
        <taxon>Archaea</taxon>
        <taxon>Methanobacteriati</taxon>
        <taxon>Methanobacteriota</taxon>
        <taxon>Stenosarchaea group</taxon>
        <taxon>Halobacteria</taxon>
        <taxon>Halobacteriales</taxon>
        <taxon>Haloarculaceae</taxon>
        <taxon>Halovenus</taxon>
    </lineage>
</organism>
<sequence>MDGDRIAVAVFLLLLLGGSFLAALAALDPSLLPGAVAVYLLVASLLFLRIRRAASIWEE</sequence>
<keyword evidence="3" id="KW-1185">Reference proteome</keyword>
<protein>
    <submittedName>
        <fullName evidence="2">Uncharacterized protein</fullName>
    </submittedName>
</protein>
<evidence type="ECO:0000313" key="3">
    <source>
        <dbReference type="Proteomes" id="UP000466535"/>
    </source>
</evidence>
<accession>A0A6B0SY87</accession>
<comment type="caution">
    <text evidence="2">The sequence shown here is derived from an EMBL/GenBank/DDBJ whole genome shotgun (WGS) entry which is preliminary data.</text>
</comment>
<dbReference type="EMBL" id="WUUT01000001">
    <property type="protein sequence ID" value="MXR50315.1"/>
    <property type="molecule type" value="Genomic_DNA"/>
</dbReference>
<keyword evidence="1" id="KW-0472">Membrane</keyword>
<evidence type="ECO:0000313" key="2">
    <source>
        <dbReference type="EMBL" id="MXR50315.1"/>
    </source>
</evidence>
<dbReference type="Proteomes" id="UP000466535">
    <property type="component" value="Unassembled WGS sequence"/>
</dbReference>
<proteinExistence type="predicted"/>